<evidence type="ECO:0000313" key="1">
    <source>
        <dbReference type="EMBL" id="ORZ37425.1"/>
    </source>
</evidence>
<keyword evidence="2" id="KW-1185">Reference proteome</keyword>
<sequence>MLITATTSGSANIERVDYRCYYNCMKQGRDDCDWLCDRRGPDIPMAASPAKPALAKRDYQCYIGCTSGCYGDNKCMDRCARQCVGSGRPPRKQ</sequence>
<evidence type="ECO:0000313" key="2">
    <source>
        <dbReference type="Proteomes" id="UP000193411"/>
    </source>
</evidence>
<dbReference type="AlphaFoldDB" id="A0A1Y2HS66"/>
<proteinExistence type="predicted"/>
<comment type="caution">
    <text evidence="1">The sequence shown here is derived from an EMBL/GenBank/DDBJ whole genome shotgun (WGS) entry which is preliminary data.</text>
</comment>
<name>A0A1Y2HS66_9FUNG</name>
<dbReference type="Proteomes" id="UP000193411">
    <property type="component" value="Unassembled WGS sequence"/>
</dbReference>
<dbReference type="EMBL" id="MCFL01000012">
    <property type="protein sequence ID" value="ORZ37425.1"/>
    <property type="molecule type" value="Genomic_DNA"/>
</dbReference>
<organism evidence="1 2">
    <name type="scientific">Catenaria anguillulae PL171</name>
    <dbReference type="NCBI Taxonomy" id="765915"/>
    <lineage>
        <taxon>Eukaryota</taxon>
        <taxon>Fungi</taxon>
        <taxon>Fungi incertae sedis</taxon>
        <taxon>Blastocladiomycota</taxon>
        <taxon>Blastocladiomycetes</taxon>
        <taxon>Blastocladiales</taxon>
        <taxon>Catenariaceae</taxon>
        <taxon>Catenaria</taxon>
    </lineage>
</organism>
<reference evidence="1 2" key="1">
    <citation type="submission" date="2016-07" db="EMBL/GenBank/DDBJ databases">
        <title>Pervasive Adenine N6-methylation of Active Genes in Fungi.</title>
        <authorList>
            <consortium name="DOE Joint Genome Institute"/>
            <person name="Mondo S.J."/>
            <person name="Dannebaum R.O."/>
            <person name="Kuo R.C."/>
            <person name="Labutti K."/>
            <person name="Haridas S."/>
            <person name="Kuo A."/>
            <person name="Salamov A."/>
            <person name="Ahrendt S.R."/>
            <person name="Lipzen A."/>
            <person name="Sullivan W."/>
            <person name="Andreopoulos W.B."/>
            <person name="Clum A."/>
            <person name="Lindquist E."/>
            <person name="Daum C."/>
            <person name="Ramamoorthy G.K."/>
            <person name="Gryganskyi A."/>
            <person name="Culley D."/>
            <person name="Magnuson J.K."/>
            <person name="James T.Y."/>
            <person name="O'Malley M.A."/>
            <person name="Stajich J.E."/>
            <person name="Spatafora J.W."/>
            <person name="Visel A."/>
            <person name="Grigoriev I.V."/>
        </authorList>
    </citation>
    <scope>NUCLEOTIDE SEQUENCE [LARGE SCALE GENOMIC DNA]</scope>
    <source>
        <strain evidence="1 2">PL171</strain>
    </source>
</reference>
<protein>
    <submittedName>
        <fullName evidence="1">Uncharacterized protein</fullName>
    </submittedName>
</protein>
<accession>A0A1Y2HS66</accession>
<gene>
    <name evidence="1" type="ORF">BCR44DRAFT_1430210</name>
</gene>